<reference evidence="4 5" key="1">
    <citation type="submission" date="2016-10" db="EMBL/GenBank/DDBJ databases">
        <title>The genome sequence of Colletotrichum fioriniae PJ7.</title>
        <authorList>
            <person name="Baroncelli R."/>
        </authorList>
    </citation>
    <scope>NUCLEOTIDE SEQUENCE [LARGE SCALE GENOMIC DNA]</scope>
    <source>
        <strain evidence="4 5">Tom-12</strain>
    </source>
</reference>
<feature type="compositionally biased region" description="Low complexity" evidence="1">
    <location>
        <begin position="346"/>
        <end position="420"/>
    </location>
</feature>
<dbReference type="RefSeq" id="XP_060384314.1">
    <property type="nucleotide sequence ID" value="XM_060520945.1"/>
</dbReference>
<dbReference type="InterPro" id="IPR050546">
    <property type="entry name" value="Glycosyl_Hydrlase_16"/>
</dbReference>
<dbReference type="EMBL" id="MLFU01000012">
    <property type="protein sequence ID" value="KAK1502926.1"/>
    <property type="molecule type" value="Genomic_DNA"/>
</dbReference>
<dbReference type="InterPro" id="IPR013320">
    <property type="entry name" value="ConA-like_dom_sf"/>
</dbReference>
<evidence type="ECO:0000313" key="5">
    <source>
        <dbReference type="Proteomes" id="UP001227543"/>
    </source>
</evidence>
<evidence type="ECO:0000259" key="3">
    <source>
        <dbReference type="PROSITE" id="PS51762"/>
    </source>
</evidence>
<feature type="domain" description="GH16" evidence="3">
    <location>
        <begin position="35"/>
        <end position="305"/>
    </location>
</feature>
<protein>
    <submittedName>
        <fullName evidence="4">Ice nucleation protein</fullName>
    </submittedName>
</protein>
<proteinExistence type="predicted"/>
<dbReference type="Pfam" id="PF00722">
    <property type="entry name" value="Glyco_hydro_16"/>
    <property type="match status" value="1"/>
</dbReference>
<sequence>TLGKCRVLNKLFIISTLSLLLKPLPASSSFNTCQRPLINIPSPSNLFSSNSLLASSFDRRIRITGKMFSKIFSAATVALAASTMVSAQTFTTCDPTKKDCPADPALGKSVSIDFTKGNDDSVFRKLDGTAVKFEDGGALFAINKETDAPTMASKKYIFFGKIDVVLKASTGQGVVTSVVLQSDDLDEIDWEWVGGDNAQVQTNYFGKGDTSTYDRGAYHPVSNPLNDYHTYTIDWTQESVKWLIDGALVRELKYADAKGGAMFPQTPMEVKIGTWVAGRKDAPKGTVEWAGGYTDFSKAPYNAYYKSITITDYQGNKGVKGAKEYVYGDRSGSWESIVVKTEGGSDDSSSSASKTATKTDSKTTLSTVTASGSASATASSGASATEDAASTATGSSSGSGSGSSSASSTGTAAGASSTPSTVAANSGFMNKANLALGAAGLFFTFLL</sequence>
<feature type="non-terminal residue" evidence="4">
    <location>
        <position position="1"/>
    </location>
</feature>
<dbReference type="CDD" id="cd02183">
    <property type="entry name" value="GH16_fungal_CRH1_transglycosylase"/>
    <property type="match status" value="1"/>
</dbReference>
<accession>A0ABQ9RGE4</accession>
<dbReference type="InterPro" id="IPR000757">
    <property type="entry name" value="Beta-glucanase-like"/>
</dbReference>
<organism evidence="4 5">
    <name type="scientific">Colletotrichum tamarilloi</name>
    <dbReference type="NCBI Taxonomy" id="1209934"/>
    <lineage>
        <taxon>Eukaryota</taxon>
        <taxon>Fungi</taxon>
        <taxon>Dikarya</taxon>
        <taxon>Ascomycota</taxon>
        <taxon>Pezizomycotina</taxon>
        <taxon>Sordariomycetes</taxon>
        <taxon>Hypocreomycetidae</taxon>
        <taxon>Glomerellales</taxon>
        <taxon>Glomerellaceae</taxon>
        <taxon>Colletotrichum</taxon>
        <taxon>Colletotrichum acutatum species complex</taxon>
    </lineage>
</organism>
<evidence type="ECO:0000256" key="1">
    <source>
        <dbReference type="SAM" id="MobiDB-lite"/>
    </source>
</evidence>
<gene>
    <name evidence="4" type="ORF">CTAM01_04915</name>
</gene>
<dbReference type="GeneID" id="85405183"/>
<feature type="signal peptide" evidence="2">
    <location>
        <begin position="1"/>
        <end position="28"/>
    </location>
</feature>
<dbReference type="SUPFAM" id="SSF49899">
    <property type="entry name" value="Concanavalin A-like lectins/glucanases"/>
    <property type="match status" value="1"/>
</dbReference>
<dbReference type="PANTHER" id="PTHR10963:SF68">
    <property type="entry name" value="GLYCOSIDASE CRH1-RELATED"/>
    <property type="match status" value="1"/>
</dbReference>
<feature type="chain" id="PRO_5047246098" evidence="2">
    <location>
        <begin position="29"/>
        <end position="447"/>
    </location>
</feature>
<keyword evidence="5" id="KW-1185">Reference proteome</keyword>
<comment type="caution">
    <text evidence="4">The sequence shown here is derived from an EMBL/GenBank/DDBJ whole genome shotgun (WGS) entry which is preliminary data.</text>
</comment>
<dbReference type="PANTHER" id="PTHR10963">
    <property type="entry name" value="GLYCOSYL HYDROLASE-RELATED"/>
    <property type="match status" value="1"/>
</dbReference>
<keyword evidence="2" id="KW-0732">Signal</keyword>
<dbReference type="PROSITE" id="PS51762">
    <property type="entry name" value="GH16_2"/>
    <property type="match status" value="1"/>
</dbReference>
<dbReference type="Proteomes" id="UP001227543">
    <property type="component" value="Unassembled WGS sequence"/>
</dbReference>
<evidence type="ECO:0000313" key="4">
    <source>
        <dbReference type="EMBL" id="KAK1502926.1"/>
    </source>
</evidence>
<evidence type="ECO:0000256" key="2">
    <source>
        <dbReference type="SAM" id="SignalP"/>
    </source>
</evidence>
<feature type="region of interest" description="Disordered" evidence="1">
    <location>
        <begin position="340"/>
        <end position="420"/>
    </location>
</feature>
<name>A0ABQ9RGE4_9PEZI</name>
<dbReference type="Gene3D" id="2.60.120.200">
    <property type="match status" value="1"/>
</dbReference>